<keyword evidence="1" id="KW-0175">Coiled coil</keyword>
<reference evidence="2" key="1">
    <citation type="submission" date="2020-05" db="EMBL/GenBank/DDBJ databases">
        <authorList>
            <person name="Chiriac C."/>
            <person name="Salcher M."/>
            <person name="Ghai R."/>
            <person name="Kavagutti S V."/>
        </authorList>
    </citation>
    <scope>NUCLEOTIDE SEQUENCE</scope>
</reference>
<evidence type="ECO:0000313" key="2">
    <source>
        <dbReference type="EMBL" id="CAB4197193.1"/>
    </source>
</evidence>
<dbReference type="EMBL" id="LR797253">
    <property type="protein sequence ID" value="CAB4197193.1"/>
    <property type="molecule type" value="Genomic_DNA"/>
</dbReference>
<proteinExistence type="predicted"/>
<sequence>MRTLTDEQLIAQVRTVGLIRASQRLRELAQENRELREALSQKSKGLRCEA</sequence>
<evidence type="ECO:0000256" key="1">
    <source>
        <dbReference type="SAM" id="Coils"/>
    </source>
</evidence>
<gene>
    <name evidence="2" type="ORF">UFOVP1304_67</name>
</gene>
<feature type="coiled-coil region" evidence="1">
    <location>
        <begin position="18"/>
        <end position="45"/>
    </location>
</feature>
<name>A0A6J5RIJ2_9CAUD</name>
<organism evidence="2">
    <name type="scientific">uncultured Caudovirales phage</name>
    <dbReference type="NCBI Taxonomy" id="2100421"/>
    <lineage>
        <taxon>Viruses</taxon>
        <taxon>Duplodnaviria</taxon>
        <taxon>Heunggongvirae</taxon>
        <taxon>Uroviricota</taxon>
        <taxon>Caudoviricetes</taxon>
        <taxon>Peduoviridae</taxon>
        <taxon>Maltschvirus</taxon>
        <taxon>Maltschvirus maltsch</taxon>
    </lineage>
</organism>
<accession>A0A6J5RIJ2</accession>
<protein>
    <submittedName>
        <fullName evidence="2">Uncharacterized protein</fullName>
    </submittedName>
</protein>